<protein>
    <recommendedName>
        <fullName evidence="3">Cellulose biosynthesis protein BcsR</fullName>
    </recommendedName>
</protein>
<proteinExistence type="predicted"/>
<dbReference type="Proteomes" id="UP000070255">
    <property type="component" value="Unassembled WGS sequence"/>
</dbReference>
<accession>A0ABR5TFJ7</accession>
<organism evidence="1 2">
    <name type="scientific">Burkholderia savannae</name>
    <dbReference type="NCBI Taxonomy" id="1637837"/>
    <lineage>
        <taxon>Bacteria</taxon>
        <taxon>Pseudomonadati</taxon>
        <taxon>Pseudomonadota</taxon>
        <taxon>Betaproteobacteria</taxon>
        <taxon>Burkholderiales</taxon>
        <taxon>Burkholderiaceae</taxon>
        <taxon>Burkholderia</taxon>
        <taxon>pseudomallei group</taxon>
    </lineage>
</organism>
<reference evidence="1 2" key="1">
    <citation type="submission" date="2015-11" db="EMBL/GenBank/DDBJ databases">
        <authorList>
            <person name="Sahl J."/>
            <person name="Wagner D."/>
            <person name="Keim P."/>
        </authorList>
    </citation>
    <scope>NUCLEOTIDE SEQUENCE [LARGE SCALE GENOMIC DNA]</scope>
    <source>
        <strain evidence="1 2">BDU18</strain>
    </source>
</reference>
<evidence type="ECO:0000313" key="1">
    <source>
        <dbReference type="EMBL" id="KWZ42327.1"/>
    </source>
</evidence>
<gene>
    <name evidence="1" type="ORF">WS72_05180</name>
</gene>
<keyword evidence="2" id="KW-1185">Reference proteome</keyword>
<sequence length="69" mass="7453">MGGGAMSTRNGKPDNDLTGLTQYVAGFDAGHYVDEQAQRIYEDALVKWPLLARLMGLEAASRADRRAVG</sequence>
<evidence type="ECO:0008006" key="3">
    <source>
        <dbReference type="Google" id="ProtNLM"/>
    </source>
</evidence>
<dbReference type="EMBL" id="LNJQ01000001">
    <property type="protein sequence ID" value="KWZ42327.1"/>
    <property type="molecule type" value="Genomic_DNA"/>
</dbReference>
<name>A0ABR5TFJ7_9BURK</name>
<evidence type="ECO:0000313" key="2">
    <source>
        <dbReference type="Proteomes" id="UP000070255"/>
    </source>
</evidence>
<comment type="caution">
    <text evidence="1">The sequence shown here is derived from an EMBL/GenBank/DDBJ whole genome shotgun (WGS) entry which is preliminary data.</text>
</comment>